<dbReference type="InterPro" id="IPR000407">
    <property type="entry name" value="GDA1_CD39_NTPase"/>
</dbReference>
<sequence>MSFSPESALFRQRTRFYSFFSRKPPSRSNLNSAYYDPYEKPRRYSDMSSPITRARIFRIVSVFAGLLVVAWFFLPESYSPSGPLIKETNPWTPISTPPSYPSSHQLHTTKCNKSADVRKPIVQFVLMIDAGSTGSRVHVYKFNNCDISPELESEVFEQTKPGLSSYGTDPEGAAKSLDSLLQVGMKNVPNDLYACTPVAVKATAGLRLLGEGPSKAILEAVETRLRQNFPFPVVSDNGVSIMDGKDEGVYAWITANYLLGNIGPSKTGPTAAILDLGGGSTQIVFEPTFGPAPEGGKPEELAPGDHKYILTFGGRSFTLYQHSHLGYGLMEARKLIHRAVAKNAKDSAKSDNWKSQPIINPCIPPGMSRLIDVELDGETLKLGMTGPSTPSASQCRYFAENILNKEAHCPLLPCSFNGAHQPSLDKTFAREDVYIFSYFYDRTAPLGMPSSFTLDELRSLTANVCTGDVGWSPFEAIQGAIVELTERPEWCLDLNFISVLLGVGYDMPLDREVKIAKKLKGNELGWCLGASLPLLENQDCKVKELS</sequence>
<dbReference type="Pfam" id="PF01150">
    <property type="entry name" value="GDA1_CD39"/>
    <property type="match status" value="1"/>
</dbReference>
<dbReference type="EC" id="3.6.1.42" evidence="5"/>
<dbReference type="CDD" id="cd24040">
    <property type="entry name" value="ASKHA_NBD_GDA1"/>
    <property type="match status" value="1"/>
</dbReference>
<comment type="function">
    <text evidence="4">After transfer of sugars to endogenous macromolecular acceptors, the enzyme converts nucleoside diphosphates to nucleoside monophosphates which in turn exit the Golgi lumen in a coupled antiporter reaction, allowing entry of additional nucleotide sugar from the cytosol.</text>
</comment>
<feature type="active site" description="Proton acceptor" evidence="6">
    <location>
        <position position="247"/>
    </location>
</feature>
<evidence type="ECO:0000256" key="6">
    <source>
        <dbReference type="PIRSR" id="PIRSR600407-1"/>
    </source>
</evidence>
<dbReference type="PANTHER" id="PTHR11782">
    <property type="entry name" value="ADENOSINE/GUANOSINE DIPHOSPHATASE"/>
    <property type="match status" value="1"/>
</dbReference>
<organism evidence="10 11">
    <name type="scientific">Neolecta irregularis (strain DAH-3)</name>
    <dbReference type="NCBI Taxonomy" id="1198029"/>
    <lineage>
        <taxon>Eukaryota</taxon>
        <taxon>Fungi</taxon>
        <taxon>Dikarya</taxon>
        <taxon>Ascomycota</taxon>
        <taxon>Taphrinomycotina</taxon>
        <taxon>Neolectales</taxon>
        <taxon>Neolectaceae</taxon>
        <taxon>Neolecta</taxon>
    </lineage>
</organism>
<dbReference type="GO" id="GO:0000139">
    <property type="term" value="C:Golgi membrane"/>
    <property type="evidence" value="ECO:0007669"/>
    <property type="project" value="UniProtKB-SubCell"/>
</dbReference>
<name>A0A1U7LH40_NEOID</name>
<gene>
    <name evidence="10" type="ORF">NEOLI_004780</name>
</gene>
<evidence type="ECO:0000256" key="7">
    <source>
        <dbReference type="PIRSR" id="PIRSR600407-2"/>
    </source>
</evidence>
<dbReference type="GO" id="GO:0045134">
    <property type="term" value="F:UDP phosphatase activity"/>
    <property type="evidence" value="ECO:0007669"/>
    <property type="project" value="TreeGrafter"/>
</dbReference>
<dbReference type="OrthoDB" id="6372431at2759"/>
<dbReference type="PANTHER" id="PTHR11782:SF83">
    <property type="entry name" value="GUANOSINE-DIPHOSPHATASE"/>
    <property type="match status" value="1"/>
</dbReference>
<proteinExistence type="inferred from homology"/>
<evidence type="ECO:0000313" key="11">
    <source>
        <dbReference type="Proteomes" id="UP000186594"/>
    </source>
</evidence>
<dbReference type="STRING" id="1198029.A0A1U7LH40"/>
<dbReference type="EMBL" id="LXFE01004147">
    <property type="protein sequence ID" value="OLL21913.1"/>
    <property type="molecule type" value="Genomic_DNA"/>
</dbReference>
<evidence type="ECO:0000256" key="4">
    <source>
        <dbReference type="ARBA" id="ARBA00037742"/>
    </source>
</evidence>
<keyword evidence="7" id="KW-0547">Nucleotide-binding</keyword>
<evidence type="ECO:0000256" key="1">
    <source>
        <dbReference type="ARBA" id="ARBA00004323"/>
    </source>
</evidence>
<comment type="subcellular location">
    <subcellularLocation>
        <location evidence="1">Golgi apparatus membrane</location>
        <topology evidence="1">Single-pass type II membrane protein</topology>
    </subcellularLocation>
</comment>
<keyword evidence="7" id="KW-0067">ATP-binding</keyword>
<evidence type="ECO:0000256" key="2">
    <source>
        <dbReference type="ARBA" id="ARBA00009283"/>
    </source>
</evidence>
<keyword evidence="9" id="KW-1133">Transmembrane helix</keyword>
<keyword evidence="9" id="KW-0472">Membrane</keyword>
<dbReference type="AlphaFoldDB" id="A0A1U7LH40"/>
<dbReference type="OMA" id="WTCRIKE"/>
<dbReference type="PROSITE" id="PS01238">
    <property type="entry name" value="GDA1_CD39_NTPASE"/>
    <property type="match status" value="1"/>
</dbReference>
<protein>
    <recommendedName>
        <fullName evidence="5">guanosine-diphosphatase</fullName>
        <ecNumber evidence="5">3.6.1.42</ecNumber>
    </recommendedName>
</protein>
<dbReference type="Gene3D" id="3.30.420.40">
    <property type="match status" value="1"/>
</dbReference>
<feature type="binding site" evidence="7">
    <location>
        <begin position="278"/>
        <end position="282"/>
    </location>
    <ligand>
        <name>ATP</name>
        <dbReference type="ChEBI" id="CHEBI:30616"/>
    </ligand>
</feature>
<dbReference type="GO" id="GO:0017111">
    <property type="term" value="F:ribonucleoside triphosphate phosphatase activity"/>
    <property type="evidence" value="ECO:0007669"/>
    <property type="project" value="TreeGrafter"/>
</dbReference>
<keyword evidence="3 8" id="KW-0378">Hydrolase</keyword>
<evidence type="ECO:0000313" key="10">
    <source>
        <dbReference type="EMBL" id="OLL21913.1"/>
    </source>
</evidence>
<evidence type="ECO:0000256" key="5">
    <source>
        <dbReference type="ARBA" id="ARBA00038903"/>
    </source>
</evidence>
<feature type="transmembrane region" description="Helical" evidence="9">
    <location>
        <begin position="56"/>
        <end position="74"/>
    </location>
</feature>
<evidence type="ECO:0000256" key="9">
    <source>
        <dbReference type="SAM" id="Phobius"/>
    </source>
</evidence>
<evidence type="ECO:0000256" key="8">
    <source>
        <dbReference type="RuleBase" id="RU003833"/>
    </source>
</evidence>
<reference evidence="10 11" key="1">
    <citation type="submission" date="2016-04" db="EMBL/GenBank/DDBJ databases">
        <title>Evolutionary innovation and constraint leading to complex multicellularity in the Ascomycota.</title>
        <authorList>
            <person name="Cisse O."/>
            <person name="Nguyen A."/>
            <person name="Hewitt D.A."/>
            <person name="Jedd G."/>
            <person name="Stajich J.E."/>
        </authorList>
    </citation>
    <scope>NUCLEOTIDE SEQUENCE [LARGE SCALE GENOMIC DNA]</scope>
    <source>
        <strain evidence="10 11">DAH-3</strain>
    </source>
</reference>
<accession>A0A1U7LH40</accession>
<keyword evidence="11" id="KW-1185">Reference proteome</keyword>
<dbReference type="GO" id="GO:0005524">
    <property type="term" value="F:ATP binding"/>
    <property type="evidence" value="ECO:0007669"/>
    <property type="project" value="UniProtKB-KW"/>
</dbReference>
<dbReference type="GO" id="GO:0009134">
    <property type="term" value="P:nucleoside diphosphate catabolic process"/>
    <property type="evidence" value="ECO:0007669"/>
    <property type="project" value="TreeGrafter"/>
</dbReference>
<dbReference type="Proteomes" id="UP000186594">
    <property type="component" value="Unassembled WGS sequence"/>
</dbReference>
<comment type="similarity">
    <text evidence="2 8">Belongs to the GDA1/CD39 NTPase family.</text>
</comment>
<dbReference type="Gene3D" id="3.30.420.150">
    <property type="entry name" value="Exopolyphosphatase. Domain 2"/>
    <property type="match status" value="1"/>
</dbReference>
<dbReference type="GO" id="GO:0006487">
    <property type="term" value="P:protein N-linked glycosylation"/>
    <property type="evidence" value="ECO:0007669"/>
    <property type="project" value="TreeGrafter"/>
</dbReference>
<keyword evidence="9" id="KW-0812">Transmembrane</keyword>
<evidence type="ECO:0000256" key="3">
    <source>
        <dbReference type="ARBA" id="ARBA00022801"/>
    </source>
</evidence>
<dbReference type="GO" id="GO:0004382">
    <property type="term" value="F:GDP phosphatase activity"/>
    <property type="evidence" value="ECO:0007669"/>
    <property type="project" value="UniProtKB-EC"/>
</dbReference>
<comment type="caution">
    <text evidence="10">The sequence shown here is derived from an EMBL/GenBank/DDBJ whole genome shotgun (WGS) entry which is preliminary data.</text>
</comment>